<gene>
    <name evidence="11" type="ORF">CDD82_5603</name>
</gene>
<feature type="domain" description="PI3K/PI4K catalytic" evidence="9">
    <location>
        <begin position="1646"/>
        <end position="1935"/>
    </location>
</feature>
<keyword evidence="7" id="KW-0067">ATP-binding</keyword>
<evidence type="ECO:0000313" key="12">
    <source>
        <dbReference type="Proteomes" id="UP000224854"/>
    </source>
</evidence>
<comment type="similarity">
    <text evidence="2">Belongs to the PI3/PI4-kinase family. Type III PI4K subfamily.</text>
</comment>
<reference evidence="11 12" key="1">
    <citation type="submission" date="2017-06" db="EMBL/GenBank/DDBJ databases">
        <title>Ant-infecting Ophiocordyceps genomes reveal a high diversity of potential behavioral manipulation genes and a possible major role for enterotoxins.</title>
        <authorList>
            <person name="De Bekker C."/>
            <person name="Evans H.C."/>
            <person name="Brachmann A."/>
            <person name="Hughes D.P."/>
        </authorList>
    </citation>
    <scope>NUCLEOTIDE SEQUENCE [LARGE SCALE GENOMIC DNA]</scope>
    <source>
        <strain evidence="11 12">1348a</strain>
    </source>
</reference>
<keyword evidence="12" id="KW-1185">Reference proteome</keyword>
<evidence type="ECO:0000256" key="5">
    <source>
        <dbReference type="ARBA" id="ARBA00022741"/>
    </source>
</evidence>
<dbReference type="OrthoDB" id="10264149at2759"/>
<dbReference type="GO" id="GO:0005886">
    <property type="term" value="C:plasma membrane"/>
    <property type="evidence" value="ECO:0007669"/>
    <property type="project" value="TreeGrafter"/>
</dbReference>
<accession>A0A2C5Z031</accession>
<evidence type="ECO:0000313" key="11">
    <source>
        <dbReference type="EMBL" id="PHH73213.1"/>
    </source>
</evidence>
<dbReference type="EC" id="2.7.1.67" evidence="3"/>
<dbReference type="Gene3D" id="1.25.40.70">
    <property type="entry name" value="Phosphatidylinositol 3-kinase, accessory domain (PIK)"/>
    <property type="match status" value="1"/>
</dbReference>
<evidence type="ECO:0000256" key="7">
    <source>
        <dbReference type="ARBA" id="ARBA00022840"/>
    </source>
</evidence>
<feature type="compositionally biased region" description="Polar residues" evidence="8">
    <location>
        <begin position="492"/>
        <end position="507"/>
    </location>
</feature>
<keyword evidence="5" id="KW-0547">Nucleotide-binding</keyword>
<dbReference type="InterPro" id="IPR036940">
    <property type="entry name" value="PI3/4_kinase_cat_sf"/>
</dbReference>
<dbReference type="SMART" id="SM00145">
    <property type="entry name" value="PI3Ka"/>
    <property type="match status" value="1"/>
</dbReference>
<keyword evidence="6" id="KW-0418">Kinase</keyword>
<evidence type="ECO:0000256" key="4">
    <source>
        <dbReference type="ARBA" id="ARBA00022679"/>
    </source>
</evidence>
<dbReference type="InterPro" id="IPR011009">
    <property type="entry name" value="Kinase-like_dom_sf"/>
</dbReference>
<evidence type="ECO:0000256" key="3">
    <source>
        <dbReference type="ARBA" id="ARBA00012169"/>
    </source>
</evidence>
<dbReference type="Gene3D" id="1.10.1070.11">
    <property type="entry name" value="Phosphatidylinositol 3-/4-kinase, catalytic domain"/>
    <property type="match status" value="1"/>
</dbReference>
<dbReference type="InterPro" id="IPR045495">
    <property type="entry name" value="PI4K_N"/>
</dbReference>
<dbReference type="GO" id="GO:0004430">
    <property type="term" value="F:1-phosphatidylinositol 4-kinase activity"/>
    <property type="evidence" value="ECO:0007669"/>
    <property type="project" value="UniProtKB-EC"/>
</dbReference>
<dbReference type="CDD" id="cd05167">
    <property type="entry name" value="PI4Kc_III_alpha"/>
    <property type="match status" value="1"/>
</dbReference>
<dbReference type="InterPro" id="IPR015433">
    <property type="entry name" value="PI3/4_kinase"/>
</dbReference>
<dbReference type="PANTHER" id="PTHR10048">
    <property type="entry name" value="PHOSPHATIDYLINOSITOL KINASE"/>
    <property type="match status" value="1"/>
</dbReference>
<dbReference type="PROSITE" id="PS00915">
    <property type="entry name" value="PI3_4_KINASE_1"/>
    <property type="match status" value="1"/>
</dbReference>
<dbReference type="InterPro" id="IPR016024">
    <property type="entry name" value="ARM-type_fold"/>
</dbReference>
<dbReference type="SUPFAM" id="SSF56112">
    <property type="entry name" value="Protein kinase-like (PK-like)"/>
    <property type="match status" value="1"/>
</dbReference>
<feature type="region of interest" description="Disordered" evidence="8">
    <location>
        <begin position="492"/>
        <end position="512"/>
    </location>
</feature>
<comment type="caution">
    <text evidence="11">The sequence shown here is derived from an EMBL/GenBank/DDBJ whole genome shotgun (WGS) entry which is preliminary data.</text>
</comment>
<dbReference type="FunFam" id="1.25.40.70:FF:000011">
    <property type="entry name" value="Phosphatidylinositol 4-kinase alpha"/>
    <property type="match status" value="1"/>
</dbReference>
<dbReference type="Proteomes" id="UP000224854">
    <property type="component" value="Unassembled WGS sequence"/>
</dbReference>
<sequence>MPEPYRLAQQHLNLPPLTATMTPDIRAKALDKIASLSAAEPATASFDLAHSDLDKLCNACHPGSRRRASLGAKQKGSLHHVPMSTREFQVLLALCKAASSVQSSQGAQKLVHQLLPYLLDAHSQLFDIALFSRHVEPSPTESLAFHVAAALLALGRRYTEVRETVTDGIWAFANSCARATEAAISPPTEALLENELRTATLALALVGFLDATSAQTDFWKAGGRLGLVQKLGQILSEPFLVAVETSLSTIRNSHSQDPKLKQWRHIIRHYAWRARPLGAMLLQRSFTWLVLASTSLLIAPATALTKTHVLDLVMAGGGNVDAQTGHLLQGDFRSIEIYASLCAQQMDYIDAGADFIRLSSTPTQQAMTYAVKSAALVAFMNCALLNDNAADPELLMTWLHDTLDDAAQMADEGLASVVLRCLALVCHVCQAFSQTVSRLLPRFLVQAAPSRHTARVASESLAFVLKALSKDAVISTLYTLGNVLSPQHQRSMLNGQTNGAPQASATSAPVYAGRHSTGSSISLQMDGEVEAETVYSNVVQAICHIAAACKDEKITALAQSMLLQKLDKVNARIDAQVISGAASLALNGGQVEFRALLKTYSRICHIGIVEDKDFLLAAIMKARTHISAHLPRDSPLFEIYWEHLLDSIISLGDADSPSSSRESDVRLVAQEIGELLLPLAVLMSSNDLASEPLGDDEAYCPLRDVWFNIVVHGFGPGTDRSKMYMDELRILAIHSPPLITGERIEQVESDVDLNTVLRRGGSSEREVAQRKLLSELIPSKSAEIKSLSYRKVMFLQAAYLVETLRAESGDCTQVLSYFLEPSMRKGEVSSTMEAIASVVMDKYLDKTLGGVEPAFSAQYAATQLASMFCMCCHRIDRVQQAAFCCADRIIREVPSALCNRTSLFTLLELLSLMWSGCLETETDPYSPKSVFYSELGNVKVELSDDYNFRRNTLDRLNTKAKAWVNGVVNLAPLDVKGLLQTYLSEFQDEGTYGHISLGRSFAIELGSVTPTTDNRLQSLERVGDCSINTASDLIAQYTTRQEYRYGETLPDRGFQLVSFMSANRRPSFKQASTPESANASTALAHVEARILSNKTRSLGEVRDMLRRAAALLCRNSSDECAVARHLVSIPFALFTKQSIKLGVSLWLGVMNENPRLEPKLLNSIAQQWEYTVNRRVGLFSPALGHSDPFLHKQEFAPSDMDNLAKRRQAVHDMLSPHTRLMHFFASHFNATRLGSIDTQRVLTRMLNVTMDAMRLSASHPMARELRFQIVLFGLRVLHASPTMGATAQWKLKDKTLSAGLNWFRNPPCWSFGSNILQIKTEIRLITEVLDALKAVSFIGYQSVGSAKSLQPKEQLLSLLLENEQTRLSVWINPINQHVSHFPLHTTSNSKTAMESRLLSLVRTAWAQDAAIAIELATRFYMPRLHRQVRLLLLGMPDKAVSEPEALPLLFGGQLPDDVNSQLKYLLYWQPVNPLTAVTMFAPSYKDHPLIIQYAMRTLESHTVDVTFFYVPQIVQTLRYDSLGYVERFILETAQFSQLFAHQIIWNMKANSYKDDDSQVPDDIKPTLDRVMGRMVQSLTAQDRQFYEREFSFFDEVTGISGKLKPLIKRPKPEKKQKIEEELRKIKVEVGVYLPSNPDGVVIGIDRKSGKPLQSHAKAPYMATFRIRKSLNKDQEDMPSEQQDQDQLQVVEVWQSAIFKVGDDCRQDVLALQMIAAFRGIFHHVGLDVYVFPYRVTATAPGCGVIDVLPNSVSRDMLGREAVNGLYDYFVSKYGSEDSLRFQRARSNFVKSMAAYSVISFLLQFKDRHNGNIMIDDAGHILHIDFGFCFDIAPGGIKFERAPFKLTAEMVAVMGGSTDHQAFRAFEELCIKAFLASRQYCDKLSQLVLLMMDSGLPCFRPESVHHFRERFVLDKSEAEAADFMKDLIKKSYSSYSTGIYDQFQLLTNGIPY</sequence>
<dbReference type="GO" id="GO:0005524">
    <property type="term" value="F:ATP binding"/>
    <property type="evidence" value="ECO:0007669"/>
    <property type="project" value="UniProtKB-KW"/>
</dbReference>
<dbReference type="GO" id="GO:0005737">
    <property type="term" value="C:cytoplasm"/>
    <property type="evidence" value="ECO:0007669"/>
    <property type="project" value="TreeGrafter"/>
</dbReference>
<dbReference type="EMBL" id="NJEU01000522">
    <property type="protein sequence ID" value="PHH73213.1"/>
    <property type="molecule type" value="Genomic_DNA"/>
</dbReference>
<dbReference type="Gene3D" id="3.30.1010.10">
    <property type="entry name" value="Phosphatidylinositol 3-kinase Catalytic Subunit, Chain A, domain 4"/>
    <property type="match status" value="1"/>
</dbReference>
<dbReference type="PROSITE" id="PS50290">
    <property type="entry name" value="PI3_4_KINASE_3"/>
    <property type="match status" value="1"/>
</dbReference>
<evidence type="ECO:0000259" key="10">
    <source>
        <dbReference type="PROSITE" id="PS51545"/>
    </source>
</evidence>
<dbReference type="FunFam" id="1.10.1070.11:FF:000022">
    <property type="entry name" value="Phosphatidylinositol 4-kinase stt4"/>
    <property type="match status" value="1"/>
</dbReference>
<evidence type="ECO:0000256" key="2">
    <source>
        <dbReference type="ARBA" id="ARBA00006209"/>
    </source>
</evidence>
<dbReference type="Pfam" id="PF00613">
    <property type="entry name" value="PI3Ka"/>
    <property type="match status" value="1"/>
</dbReference>
<dbReference type="GO" id="GO:0048015">
    <property type="term" value="P:phosphatidylinositol-mediated signaling"/>
    <property type="evidence" value="ECO:0007669"/>
    <property type="project" value="TreeGrafter"/>
</dbReference>
<dbReference type="InterPro" id="IPR018936">
    <property type="entry name" value="PI3/4_kinase_CS"/>
</dbReference>
<dbReference type="Pfam" id="PF00454">
    <property type="entry name" value="PI3_PI4_kinase"/>
    <property type="match status" value="1"/>
</dbReference>
<evidence type="ECO:0000256" key="1">
    <source>
        <dbReference type="ARBA" id="ARBA00001686"/>
    </source>
</evidence>
<name>A0A2C5Z031_9HYPO</name>
<dbReference type="InterPro" id="IPR001263">
    <property type="entry name" value="PI3K_accessory_dom"/>
</dbReference>
<dbReference type="SMART" id="SM00146">
    <property type="entry name" value="PI3Kc"/>
    <property type="match status" value="1"/>
</dbReference>
<proteinExistence type="inferred from homology"/>
<feature type="domain" description="PIK helical" evidence="10">
    <location>
        <begin position="1387"/>
        <end position="1573"/>
    </location>
</feature>
<comment type="catalytic activity">
    <reaction evidence="1">
        <text>a 1,2-diacyl-sn-glycero-3-phospho-(1D-myo-inositol) + ATP = a 1,2-diacyl-sn-glycero-3-phospho-(1D-myo-inositol 4-phosphate) + ADP + H(+)</text>
        <dbReference type="Rhea" id="RHEA:19877"/>
        <dbReference type="ChEBI" id="CHEBI:15378"/>
        <dbReference type="ChEBI" id="CHEBI:30616"/>
        <dbReference type="ChEBI" id="CHEBI:57880"/>
        <dbReference type="ChEBI" id="CHEBI:58178"/>
        <dbReference type="ChEBI" id="CHEBI:456216"/>
        <dbReference type="EC" id="2.7.1.67"/>
    </reaction>
</comment>
<evidence type="ECO:0000259" key="9">
    <source>
        <dbReference type="PROSITE" id="PS50290"/>
    </source>
</evidence>
<evidence type="ECO:0000256" key="8">
    <source>
        <dbReference type="SAM" id="MobiDB-lite"/>
    </source>
</evidence>
<dbReference type="InterPro" id="IPR000403">
    <property type="entry name" value="PI3/4_kinase_cat_dom"/>
</dbReference>
<dbReference type="PANTHER" id="PTHR10048:SF15">
    <property type="entry name" value="PHOSPHATIDYLINOSITOL 4-KINASE ALPHA"/>
    <property type="match status" value="1"/>
</dbReference>
<protein>
    <recommendedName>
        <fullName evidence="3">1-phosphatidylinositol 4-kinase</fullName>
        <ecNumber evidence="3">2.7.1.67</ecNumber>
    </recommendedName>
</protein>
<dbReference type="PROSITE" id="PS51545">
    <property type="entry name" value="PIK_HELICAL"/>
    <property type="match status" value="1"/>
</dbReference>
<dbReference type="Pfam" id="PF19274">
    <property type="entry name" value="PI4K_N"/>
    <property type="match status" value="1"/>
</dbReference>
<dbReference type="PROSITE" id="PS00916">
    <property type="entry name" value="PI3_4_KINASE_2"/>
    <property type="match status" value="1"/>
</dbReference>
<dbReference type="SUPFAM" id="SSF48371">
    <property type="entry name" value="ARM repeat"/>
    <property type="match status" value="2"/>
</dbReference>
<organism evidence="11 12">
    <name type="scientific">Ophiocordyceps australis</name>
    <dbReference type="NCBI Taxonomy" id="1399860"/>
    <lineage>
        <taxon>Eukaryota</taxon>
        <taxon>Fungi</taxon>
        <taxon>Dikarya</taxon>
        <taxon>Ascomycota</taxon>
        <taxon>Pezizomycotina</taxon>
        <taxon>Sordariomycetes</taxon>
        <taxon>Hypocreomycetidae</taxon>
        <taxon>Hypocreales</taxon>
        <taxon>Ophiocordycipitaceae</taxon>
        <taxon>Ophiocordyceps</taxon>
    </lineage>
</organism>
<evidence type="ECO:0000256" key="6">
    <source>
        <dbReference type="ARBA" id="ARBA00022777"/>
    </source>
</evidence>
<dbReference type="GO" id="GO:0046854">
    <property type="term" value="P:phosphatidylinositol phosphate biosynthetic process"/>
    <property type="evidence" value="ECO:0007669"/>
    <property type="project" value="InterPro"/>
</dbReference>
<keyword evidence="4" id="KW-0808">Transferase</keyword>
<dbReference type="InterPro" id="IPR042236">
    <property type="entry name" value="PI3K_accessory_sf"/>
</dbReference>
<dbReference type="FunFam" id="3.30.1010.10:FF:000014">
    <property type="entry name" value="Phosphatidylinositol 4-kinase STT4"/>
    <property type="match status" value="1"/>
</dbReference>